<dbReference type="Proteomes" id="UP000271889">
    <property type="component" value="Unassembled WGS sequence"/>
</dbReference>
<evidence type="ECO:0000256" key="1">
    <source>
        <dbReference type="SAM" id="MobiDB-lite"/>
    </source>
</evidence>
<feature type="compositionally biased region" description="Basic and acidic residues" evidence="1">
    <location>
        <begin position="1"/>
        <end position="11"/>
    </location>
</feature>
<gene>
    <name evidence="2" type="ORF">CGOC_LOCUS8766</name>
</gene>
<name>A0A3P7PJQ4_CYLGO</name>
<sequence length="69" mass="7670">MDQLRQKVNERRSRHSQFDISGCGADPDAESPYAGGGASDTGYSQYKNNINDEDIYVYGDEWSSDDDDG</sequence>
<protein>
    <submittedName>
        <fullName evidence="2">Uncharacterized protein</fullName>
    </submittedName>
</protein>
<evidence type="ECO:0000313" key="3">
    <source>
        <dbReference type="Proteomes" id="UP000271889"/>
    </source>
</evidence>
<dbReference type="AlphaFoldDB" id="A0A3P7PJQ4"/>
<reference evidence="2 3" key="1">
    <citation type="submission" date="2018-11" db="EMBL/GenBank/DDBJ databases">
        <authorList>
            <consortium name="Pathogen Informatics"/>
        </authorList>
    </citation>
    <scope>NUCLEOTIDE SEQUENCE [LARGE SCALE GENOMIC DNA]</scope>
</reference>
<dbReference type="OrthoDB" id="5866179at2759"/>
<feature type="region of interest" description="Disordered" evidence="1">
    <location>
        <begin position="1"/>
        <end position="46"/>
    </location>
</feature>
<dbReference type="EMBL" id="UYRV01104874">
    <property type="protein sequence ID" value="VDN20192.1"/>
    <property type="molecule type" value="Genomic_DNA"/>
</dbReference>
<evidence type="ECO:0000313" key="2">
    <source>
        <dbReference type="EMBL" id="VDN20192.1"/>
    </source>
</evidence>
<proteinExistence type="predicted"/>
<organism evidence="2 3">
    <name type="scientific">Cylicostephanus goldi</name>
    <name type="common">Nematode worm</name>
    <dbReference type="NCBI Taxonomy" id="71465"/>
    <lineage>
        <taxon>Eukaryota</taxon>
        <taxon>Metazoa</taxon>
        <taxon>Ecdysozoa</taxon>
        <taxon>Nematoda</taxon>
        <taxon>Chromadorea</taxon>
        <taxon>Rhabditida</taxon>
        <taxon>Rhabditina</taxon>
        <taxon>Rhabditomorpha</taxon>
        <taxon>Strongyloidea</taxon>
        <taxon>Strongylidae</taxon>
        <taxon>Cylicostephanus</taxon>
    </lineage>
</organism>
<keyword evidence="3" id="KW-1185">Reference proteome</keyword>
<accession>A0A3P7PJQ4</accession>